<dbReference type="AlphaFoldDB" id="R2XFE4"/>
<evidence type="ECO:0000259" key="2">
    <source>
        <dbReference type="Pfam" id="PF18885"/>
    </source>
</evidence>
<dbReference type="EMBL" id="AJDQ01000012">
    <property type="protein sequence ID" value="EOI53529.1"/>
    <property type="molecule type" value="Genomic_DNA"/>
</dbReference>
<dbReference type="EMBL" id="ASWH01000001">
    <property type="protein sequence ID" value="EOW81196.1"/>
    <property type="molecule type" value="Genomic_DNA"/>
</dbReference>
<evidence type="ECO:0000313" key="4">
    <source>
        <dbReference type="EMBL" id="EOW81196.1"/>
    </source>
</evidence>
<dbReference type="Proteomes" id="UP000013750">
    <property type="component" value="Unassembled WGS sequence"/>
</dbReference>
<evidence type="ECO:0000313" key="5">
    <source>
        <dbReference type="Proteomes" id="UP000013750"/>
    </source>
</evidence>
<reference evidence="4 6" key="2">
    <citation type="submission" date="2013-03" db="EMBL/GenBank/DDBJ databases">
        <title>The Genome Sequence of Enterococcus gilvus ATCC BAA-350 (PacBio/Illumina hybrid assembly).</title>
        <authorList>
            <consortium name="The Broad Institute Genomics Platform"/>
            <consortium name="The Broad Institute Genome Sequencing Center for Infectious Disease"/>
            <person name="Earl A."/>
            <person name="Russ C."/>
            <person name="Gilmore M."/>
            <person name="Surin D."/>
            <person name="Walker B."/>
            <person name="Young S."/>
            <person name="Zeng Q."/>
            <person name="Gargeya S."/>
            <person name="Fitzgerald M."/>
            <person name="Haas B."/>
            <person name="Abouelleil A."/>
            <person name="Allen A.W."/>
            <person name="Alvarado L."/>
            <person name="Arachchi H.M."/>
            <person name="Berlin A.M."/>
            <person name="Chapman S.B."/>
            <person name="Gainer-Dewar J."/>
            <person name="Goldberg J."/>
            <person name="Griggs A."/>
            <person name="Gujja S."/>
            <person name="Hansen M."/>
            <person name="Howarth C."/>
            <person name="Imamovic A."/>
            <person name="Ireland A."/>
            <person name="Larimer J."/>
            <person name="McCowan C."/>
            <person name="Murphy C."/>
            <person name="Pearson M."/>
            <person name="Poon T.W."/>
            <person name="Priest M."/>
            <person name="Roberts A."/>
            <person name="Saif S."/>
            <person name="Shea T."/>
            <person name="Sisk P."/>
            <person name="Sykes S."/>
            <person name="Wortman J."/>
            <person name="Nusbaum C."/>
            <person name="Birren B."/>
        </authorList>
    </citation>
    <scope>NUCLEOTIDE SEQUENCE [LARGE SCALE GENOMIC DNA]</scope>
    <source>
        <strain evidence="4 6">ATCC BAA-350</strain>
    </source>
</reference>
<proteinExistence type="predicted"/>
<evidence type="ECO:0000313" key="6">
    <source>
        <dbReference type="Proteomes" id="UP000014160"/>
    </source>
</evidence>
<feature type="signal peptide" evidence="1">
    <location>
        <begin position="1"/>
        <end position="24"/>
    </location>
</feature>
<accession>R2XFE4</accession>
<dbReference type="InterPro" id="IPR043708">
    <property type="entry name" value="DUF5648"/>
</dbReference>
<dbReference type="RefSeq" id="WP_010781825.1">
    <property type="nucleotide sequence ID" value="NZ_ASWH01000001.1"/>
</dbReference>
<keyword evidence="1" id="KW-0732">Signal</keyword>
<gene>
    <name evidence="4" type="ORF">I592_00481</name>
    <name evidence="3" type="ORF">UKC_03481</name>
</gene>
<comment type="caution">
    <text evidence="3">The sequence shown here is derived from an EMBL/GenBank/DDBJ whole genome shotgun (WGS) entry which is preliminary data.</text>
</comment>
<protein>
    <recommendedName>
        <fullName evidence="2">DUF5648 domain-containing protein</fullName>
    </recommendedName>
</protein>
<evidence type="ECO:0000313" key="3">
    <source>
        <dbReference type="EMBL" id="EOI53529.1"/>
    </source>
</evidence>
<feature type="chain" id="PRO_5039315431" description="DUF5648 domain-containing protein" evidence="1">
    <location>
        <begin position="25"/>
        <end position="386"/>
    </location>
</feature>
<reference evidence="3 5" key="1">
    <citation type="submission" date="2013-02" db="EMBL/GenBank/DDBJ databases">
        <title>The Genome Sequence of Enterococcus gilvus ATCC BAA-350.</title>
        <authorList>
            <consortium name="The Broad Institute Genome Sequencing Platform"/>
            <consortium name="The Broad Institute Genome Sequencing Center for Infectious Disease"/>
            <person name="Earl A.M."/>
            <person name="Gilmore M.S."/>
            <person name="Lebreton F."/>
            <person name="Walker B."/>
            <person name="Young S.K."/>
            <person name="Zeng Q."/>
            <person name="Gargeya S."/>
            <person name="Fitzgerald M."/>
            <person name="Haas B."/>
            <person name="Abouelleil A."/>
            <person name="Alvarado L."/>
            <person name="Arachchi H.M."/>
            <person name="Berlin A.M."/>
            <person name="Chapman S.B."/>
            <person name="Dewar J."/>
            <person name="Goldberg J."/>
            <person name="Griggs A."/>
            <person name="Gujja S."/>
            <person name="Hansen M."/>
            <person name="Howarth C."/>
            <person name="Imamovic A."/>
            <person name="Larimer J."/>
            <person name="McCowan C."/>
            <person name="Murphy C."/>
            <person name="Neiman D."/>
            <person name="Pearson M."/>
            <person name="Priest M."/>
            <person name="Roberts A."/>
            <person name="Saif S."/>
            <person name="Shea T."/>
            <person name="Sisk P."/>
            <person name="Sykes S."/>
            <person name="Wortman J."/>
            <person name="Nusbaum C."/>
            <person name="Birren B."/>
        </authorList>
    </citation>
    <scope>NUCLEOTIDE SEQUENCE [LARGE SCALE GENOMIC DNA]</scope>
    <source>
        <strain evidence="3 5">ATCC BAA-350</strain>
    </source>
</reference>
<keyword evidence="6" id="KW-1185">Reference proteome</keyword>
<dbReference type="HOGENOM" id="CLU_715228_0_0_9"/>
<dbReference type="Proteomes" id="UP000014160">
    <property type="component" value="Unassembled WGS sequence"/>
</dbReference>
<name>R2XFE4_9ENTE</name>
<organism evidence="3 5">
    <name type="scientific">Enterococcus gilvus ATCC BAA-350</name>
    <dbReference type="NCBI Taxonomy" id="1158614"/>
    <lineage>
        <taxon>Bacteria</taxon>
        <taxon>Bacillati</taxon>
        <taxon>Bacillota</taxon>
        <taxon>Bacilli</taxon>
        <taxon>Lactobacillales</taxon>
        <taxon>Enterococcaceae</taxon>
        <taxon>Enterococcus</taxon>
    </lineage>
</organism>
<dbReference type="Pfam" id="PF18885">
    <property type="entry name" value="DUF5648"/>
    <property type="match status" value="1"/>
</dbReference>
<sequence length="386" mass="42068">MKKWVAKFFVASAVLIGGSMLVHAENAEAGTLLRVYNPNSGEHHYTENTNERNHLVKVGWRNEGTAWETPAKGAAVYRLYNPNNGGDHHYTVNANEKNHLVKVGWRYEGISWQSGGNIPVYRLYNPNAKTGTHHYTLHAYEKDHLVKVGWRYEGVGFYSTKASTGNPGGGNSNQGVPPRKVDVNITGVGGVEQGQPGSYRYLYSNKPFDQANLGGNATVDFSADVAMTGNKSDYETQFVIAGNGKACGQIGISLHYQAGSDANFAQGRINTTNINFPANSGVMGQQYYSVNTNAPRINNGQSVHLRVKYFASGYMQTFVNNKLVGQYKTTLSPGGGAYILHDTTNTPVRIRNLKVLRNGADVTNKGFPSFKGTSFDFSNGSISGAY</sequence>
<dbReference type="OrthoDB" id="4376109at2"/>
<dbReference type="PATRIC" id="fig|1158614.3.peg.3458"/>
<dbReference type="eggNOG" id="COG3757">
    <property type="taxonomic scope" value="Bacteria"/>
</dbReference>
<feature type="domain" description="DUF5648" evidence="2">
    <location>
        <begin position="32"/>
        <end position="159"/>
    </location>
</feature>
<evidence type="ECO:0000256" key="1">
    <source>
        <dbReference type="SAM" id="SignalP"/>
    </source>
</evidence>